<name>A0A814VKB4_9BILA</name>
<dbReference type="Gene3D" id="3.20.80.10">
    <property type="entry name" value="Regulatory factor, effector binding domain"/>
    <property type="match status" value="1"/>
</dbReference>
<dbReference type="AlphaFoldDB" id="A0A814VKB4"/>
<dbReference type="EMBL" id="CAJOBA010036641">
    <property type="protein sequence ID" value="CAF4026795.1"/>
    <property type="molecule type" value="Genomic_DNA"/>
</dbReference>
<feature type="chain" id="PRO_5044132015" description="SOUL heme-binding protein" evidence="2">
    <location>
        <begin position="21"/>
        <end position="203"/>
    </location>
</feature>
<protein>
    <recommendedName>
        <fullName evidence="8">SOUL heme-binding protein</fullName>
    </recommendedName>
</protein>
<dbReference type="Pfam" id="PF04832">
    <property type="entry name" value="SOUL"/>
    <property type="match status" value="1"/>
</dbReference>
<organism evidence="3 7">
    <name type="scientific">Didymodactylos carnosus</name>
    <dbReference type="NCBI Taxonomy" id="1234261"/>
    <lineage>
        <taxon>Eukaryota</taxon>
        <taxon>Metazoa</taxon>
        <taxon>Spiralia</taxon>
        <taxon>Gnathifera</taxon>
        <taxon>Rotifera</taxon>
        <taxon>Eurotatoria</taxon>
        <taxon>Bdelloidea</taxon>
        <taxon>Philodinida</taxon>
        <taxon>Philodinidae</taxon>
        <taxon>Didymodactylos</taxon>
    </lineage>
</organism>
<evidence type="ECO:0000256" key="1">
    <source>
        <dbReference type="ARBA" id="ARBA00009817"/>
    </source>
</evidence>
<dbReference type="InterPro" id="IPR011256">
    <property type="entry name" value="Reg_factor_effector_dom_sf"/>
</dbReference>
<dbReference type="OrthoDB" id="6424451at2759"/>
<dbReference type="PANTHER" id="PTHR11220">
    <property type="entry name" value="HEME-BINDING PROTEIN-RELATED"/>
    <property type="match status" value="1"/>
</dbReference>
<evidence type="ECO:0000313" key="7">
    <source>
        <dbReference type="Proteomes" id="UP000663829"/>
    </source>
</evidence>
<keyword evidence="7" id="KW-1185">Reference proteome</keyword>
<evidence type="ECO:0000313" key="5">
    <source>
        <dbReference type="EMBL" id="CAF3956187.1"/>
    </source>
</evidence>
<accession>A0A814VKB4</accession>
<sequence length="203" mass="23689">MRSYSCYILFLVIYATKIFGDVETPSYDIITKTNIYEIRQYQKQLWARNTYHVSPNTDFFQDTAKGFQPLFQYISGLNEKQQKIAMTAPVVTKQNTGGNHVERHMAFIMSPSIFTSLNQLPQPIDQRVKLIEVDNDQRLACIRFSGNMYSDTIAQKEQELRKAVEQDGVKVEPKKDQIQYFDYNPPWTLAQERRNEICIIVVT</sequence>
<dbReference type="EMBL" id="CAJNOQ010008238">
    <property type="protein sequence ID" value="CAF1191904.1"/>
    <property type="molecule type" value="Genomic_DNA"/>
</dbReference>
<dbReference type="EMBL" id="CAJNOK010015106">
    <property type="protein sequence ID" value="CAF1218626.1"/>
    <property type="molecule type" value="Genomic_DNA"/>
</dbReference>
<proteinExistence type="inferred from homology"/>
<dbReference type="Proteomes" id="UP000682733">
    <property type="component" value="Unassembled WGS sequence"/>
</dbReference>
<dbReference type="PANTHER" id="PTHR11220:SF58">
    <property type="entry name" value="SOUL HEME-BINDING FAMILY PROTEIN"/>
    <property type="match status" value="1"/>
</dbReference>
<dbReference type="SUPFAM" id="SSF55136">
    <property type="entry name" value="Probable bacterial effector-binding domain"/>
    <property type="match status" value="1"/>
</dbReference>
<dbReference type="Proteomes" id="UP000663829">
    <property type="component" value="Unassembled WGS sequence"/>
</dbReference>
<evidence type="ECO:0008006" key="8">
    <source>
        <dbReference type="Google" id="ProtNLM"/>
    </source>
</evidence>
<evidence type="ECO:0000256" key="2">
    <source>
        <dbReference type="SAM" id="SignalP"/>
    </source>
</evidence>
<comment type="similarity">
    <text evidence="1">Belongs to the HEBP family.</text>
</comment>
<dbReference type="Proteomes" id="UP000681722">
    <property type="component" value="Unassembled WGS sequence"/>
</dbReference>
<dbReference type="InterPro" id="IPR006917">
    <property type="entry name" value="SOUL_heme-bd"/>
</dbReference>
<evidence type="ECO:0000313" key="3">
    <source>
        <dbReference type="EMBL" id="CAF1191904.1"/>
    </source>
</evidence>
<keyword evidence="2" id="KW-0732">Signal</keyword>
<dbReference type="Proteomes" id="UP000677228">
    <property type="component" value="Unassembled WGS sequence"/>
</dbReference>
<evidence type="ECO:0000313" key="6">
    <source>
        <dbReference type="EMBL" id="CAF4026795.1"/>
    </source>
</evidence>
<comment type="caution">
    <text evidence="3">The sequence shown here is derived from an EMBL/GenBank/DDBJ whole genome shotgun (WGS) entry which is preliminary data.</text>
</comment>
<evidence type="ECO:0000313" key="4">
    <source>
        <dbReference type="EMBL" id="CAF1218626.1"/>
    </source>
</evidence>
<reference evidence="3" key="1">
    <citation type="submission" date="2021-02" db="EMBL/GenBank/DDBJ databases">
        <authorList>
            <person name="Nowell W R."/>
        </authorList>
    </citation>
    <scope>NUCLEOTIDE SEQUENCE</scope>
</reference>
<gene>
    <name evidence="3" type="ORF">GPM918_LOCUS23253</name>
    <name evidence="4" type="ORF">OVA965_LOCUS24804</name>
    <name evidence="5" type="ORF">SRO942_LOCUS23252</name>
    <name evidence="6" type="ORF">TMI583_LOCUS25524</name>
</gene>
<dbReference type="EMBL" id="CAJOBC010008239">
    <property type="protein sequence ID" value="CAF3956187.1"/>
    <property type="molecule type" value="Genomic_DNA"/>
</dbReference>
<feature type="signal peptide" evidence="2">
    <location>
        <begin position="1"/>
        <end position="20"/>
    </location>
</feature>